<dbReference type="InterPro" id="IPR036651">
    <property type="entry name" value="Gln_synt_N_sf"/>
</dbReference>
<accession>A0ABP7HZC4</accession>
<keyword evidence="10" id="KW-1185">Reference proteome</keyword>
<dbReference type="PROSITE" id="PS51987">
    <property type="entry name" value="GS_CATALYTIC"/>
    <property type="match status" value="1"/>
</dbReference>
<dbReference type="Gene3D" id="3.10.20.70">
    <property type="entry name" value="Glutamine synthetase, N-terminal domain"/>
    <property type="match status" value="1"/>
</dbReference>
<evidence type="ECO:0000256" key="6">
    <source>
        <dbReference type="RuleBase" id="RU000384"/>
    </source>
</evidence>
<dbReference type="InterPro" id="IPR008146">
    <property type="entry name" value="Gln_synth_cat_dom"/>
</dbReference>
<sequence>MNADARFAEATSRSANPLQTDVPSVDATSKPTSSSRSQGSFRGSAATLTAIVTSDLSGVCRGRAVPSRRLPQALDTGVGWVPANLAITPFSTLASPNPFGSHGDLRLIPDFDTYTELPDLSGNPSLAIMLADMKAPSGETWHCCPRDFLRRALDDLRTETGLTVKSTFEHEFVTLEESPRQHPFSLQAMLAGEPLGSRLVDALSSAGLEPETWLPEFGSHQWELTLQPAEALVSADRAILFRETVRHVARQLGIPVSFSPVPAPSAATSGVHIHLSLWTVDGEPATFDATRPGRLSATAGSFAAGILQHARALLALTAPSPLSYRRLRPGNWSAGRAVLADQDREALLRLPATVDRAGRNPASQLNLEYRAADATANPWIAMGALVRAGLEGLRNRLPMPPLAGATVNDQPASLQPEDLPRSLHEALQELEADETVTGWLPPDLLTTYLAVKREELQAVGHLDDEALCAVYADAY</sequence>
<reference evidence="10" key="1">
    <citation type="journal article" date="2019" name="Int. J. Syst. Evol. Microbiol.">
        <title>The Global Catalogue of Microorganisms (GCM) 10K type strain sequencing project: providing services to taxonomists for standard genome sequencing and annotation.</title>
        <authorList>
            <consortium name="The Broad Institute Genomics Platform"/>
            <consortium name="The Broad Institute Genome Sequencing Center for Infectious Disease"/>
            <person name="Wu L."/>
            <person name="Ma J."/>
        </authorList>
    </citation>
    <scope>NUCLEOTIDE SEQUENCE [LARGE SCALE GENOMIC DNA]</scope>
    <source>
        <strain evidence="10">JCM 16908</strain>
    </source>
</reference>
<name>A0ABP7HZC4_9ACTN</name>
<evidence type="ECO:0000256" key="2">
    <source>
        <dbReference type="ARBA" id="ARBA00022598"/>
    </source>
</evidence>
<evidence type="ECO:0000256" key="5">
    <source>
        <dbReference type="PROSITE-ProRule" id="PRU01331"/>
    </source>
</evidence>
<dbReference type="Pfam" id="PF00120">
    <property type="entry name" value="Gln-synt_C"/>
    <property type="match status" value="1"/>
</dbReference>
<dbReference type="EMBL" id="BAAAZR010000004">
    <property type="protein sequence ID" value="GAA3803735.1"/>
    <property type="molecule type" value="Genomic_DNA"/>
</dbReference>
<dbReference type="InterPro" id="IPR014746">
    <property type="entry name" value="Gln_synth/guanido_kin_cat_dom"/>
</dbReference>
<feature type="domain" description="GS catalytic" evidence="8">
    <location>
        <begin position="145"/>
        <end position="475"/>
    </location>
</feature>
<feature type="region of interest" description="Disordered" evidence="7">
    <location>
        <begin position="1"/>
        <end position="41"/>
    </location>
</feature>
<dbReference type="Proteomes" id="UP001500888">
    <property type="component" value="Unassembled WGS sequence"/>
</dbReference>
<keyword evidence="3" id="KW-0547">Nucleotide-binding</keyword>
<dbReference type="InterPro" id="IPR008147">
    <property type="entry name" value="Gln_synt_N"/>
</dbReference>
<comment type="caution">
    <text evidence="9">The sequence shown here is derived from an EMBL/GenBank/DDBJ whole genome shotgun (WGS) entry which is preliminary data.</text>
</comment>
<proteinExistence type="inferred from homology"/>
<dbReference type="Gene3D" id="3.30.590.10">
    <property type="entry name" value="Glutamine synthetase/guanido kinase, catalytic domain"/>
    <property type="match status" value="1"/>
</dbReference>
<dbReference type="PANTHER" id="PTHR43785">
    <property type="entry name" value="GAMMA-GLUTAMYLPUTRESCINE SYNTHETASE"/>
    <property type="match status" value="1"/>
</dbReference>
<keyword evidence="2" id="KW-0436">Ligase</keyword>
<comment type="similarity">
    <text evidence="1 5 6">Belongs to the glutamine synthetase family.</text>
</comment>
<evidence type="ECO:0000256" key="1">
    <source>
        <dbReference type="ARBA" id="ARBA00009897"/>
    </source>
</evidence>
<evidence type="ECO:0000259" key="8">
    <source>
        <dbReference type="PROSITE" id="PS51987"/>
    </source>
</evidence>
<evidence type="ECO:0000256" key="7">
    <source>
        <dbReference type="SAM" id="MobiDB-lite"/>
    </source>
</evidence>
<organism evidence="9 10">
    <name type="scientific">Sphaerisporangium flaviroseum</name>
    <dbReference type="NCBI Taxonomy" id="509199"/>
    <lineage>
        <taxon>Bacteria</taxon>
        <taxon>Bacillati</taxon>
        <taxon>Actinomycetota</taxon>
        <taxon>Actinomycetes</taxon>
        <taxon>Streptosporangiales</taxon>
        <taxon>Streptosporangiaceae</taxon>
        <taxon>Sphaerisporangium</taxon>
    </lineage>
</organism>
<feature type="compositionally biased region" description="Polar residues" evidence="7">
    <location>
        <begin position="11"/>
        <end position="32"/>
    </location>
</feature>
<dbReference type="Pfam" id="PF16952">
    <property type="entry name" value="Gln-synt_N_2"/>
    <property type="match status" value="1"/>
</dbReference>
<evidence type="ECO:0000256" key="4">
    <source>
        <dbReference type="ARBA" id="ARBA00022840"/>
    </source>
</evidence>
<evidence type="ECO:0000313" key="10">
    <source>
        <dbReference type="Proteomes" id="UP001500888"/>
    </source>
</evidence>
<dbReference type="SMART" id="SM01230">
    <property type="entry name" value="Gln-synt_C"/>
    <property type="match status" value="1"/>
</dbReference>
<dbReference type="RefSeq" id="WP_344938020.1">
    <property type="nucleotide sequence ID" value="NZ_BAAAZR010000004.1"/>
</dbReference>
<keyword evidence="4" id="KW-0067">ATP-binding</keyword>
<gene>
    <name evidence="9" type="ORF">GCM10022226_24400</name>
</gene>
<evidence type="ECO:0000256" key="3">
    <source>
        <dbReference type="ARBA" id="ARBA00022741"/>
    </source>
</evidence>
<evidence type="ECO:0000313" key="9">
    <source>
        <dbReference type="EMBL" id="GAA3803735.1"/>
    </source>
</evidence>
<dbReference type="SUPFAM" id="SSF55931">
    <property type="entry name" value="Glutamine synthetase/guanido kinase"/>
    <property type="match status" value="1"/>
</dbReference>
<protein>
    <submittedName>
        <fullName evidence="9">Glutamine synthetase</fullName>
    </submittedName>
</protein>
<dbReference type="PANTHER" id="PTHR43785:SF12">
    <property type="entry name" value="TYPE-1 GLUTAMINE SYNTHETASE 2"/>
    <property type="match status" value="1"/>
</dbReference>